<dbReference type="RefSeq" id="WP_307903625.1">
    <property type="nucleotide sequence ID" value="NZ_AP027059.1"/>
</dbReference>
<dbReference type="Gene3D" id="3.30.70.270">
    <property type="match status" value="1"/>
</dbReference>
<dbReference type="PROSITE" id="PS50887">
    <property type="entry name" value="GGDEF"/>
    <property type="match status" value="1"/>
</dbReference>
<dbReference type="InterPro" id="IPR029787">
    <property type="entry name" value="Nucleotide_cyclase"/>
</dbReference>
<feature type="domain" description="GGDEF" evidence="1">
    <location>
        <begin position="148"/>
        <end position="274"/>
    </location>
</feature>
<gene>
    <name evidence="2" type="ORF">HLVA_13380</name>
</gene>
<dbReference type="SUPFAM" id="SSF55073">
    <property type="entry name" value="Nucleotide cyclase"/>
    <property type="match status" value="1"/>
</dbReference>
<dbReference type="KEGG" id="haby:HLVA_13380"/>
<dbReference type="Proteomes" id="UP001321582">
    <property type="component" value="Chromosome"/>
</dbReference>
<organism evidence="2 3">
    <name type="scientific">Haliovirga abyssi</name>
    <dbReference type="NCBI Taxonomy" id="2996794"/>
    <lineage>
        <taxon>Bacteria</taxon>
        <taxon>Fusobacteriati</taxon>
        <taxon>Fusobacteriota</taxon>
        <taxon>Fusobacteriia</taxon>
        <taxon>Fusobacteriales</taxon>
        <taxon>Haliovirgaceae</taxon>
        <taxon>Haliovirga</taxon>
    </lineage>
</organism>
<name>A0AAU9DU53_9FUSO</name>
<dbReference type="Pfam" id="PF00990">
    <property type="entry name" value="GGDEF"/>
    <property type="match status" value="1"/>
</dbReference>
<reference evidence="2 3" key="1">
    <citation type="submission" date="2022-11" db="EMBL/GenBank/DDBJ databases">
        <title>Haliovirga abyssi gen. nov., sp. nov., a mesophilic fermentative bacterium isolated from the Iheya North hydrothermal field and the proposal of Haliovirgaceae fam. nov.</title>
        <authorList>
            <person name="Miyazaki U."/>
            <person name="Tame A."/>
            <person name="Miyazaki J."/>
            <person name="Takai K."/>
            <person name="Sawayama S."/>
            <person name="Kitajima M."/>
            <person name="Okamoto A."/>
            <person name="Nakagawa S."/>
        </authorList>
    </citation>
    <scope>NUCLEOTIDE SEQUENCE [LARGE SCALE GENOMIC DNA]</scope>
    <source>
        <strain evidence="2 3">IC12</strain>
    </source>
</reference>
<protein>
    <recommendedName>
        <fullName evidence="1">GGDEF domain-containing protein</fullName>
    </recommendedName>
</protein>
<evidence type="ECO:0000313" key="2">
    <source>
        <dbReference type="EMBL" id="BDU50769.1"/>
    </source>
</evidence>
<proteinExistence type="predicted"/>
<dbReference type="AlphaFoldDB" id="A0AAU9DU53"/>
<accession>A0AAU9DU53</accession>
<dbReference type="InterPro" id="IPR043128">
    <property type="entry name" value="Rev_trsase/Diguanyl_cyclase"/>
</dbReference>
<sequence length="274" mass="32871">MKNIKFIENFIEKLKNIVSFETILNESFEMLKKEYNIKKIAFYKYDEKNDIYKKNIAIQCEGKKLYKELNDIDCINNGHKHILNVRGKKYGVIIFEKEFPVLKPFISMLELAIERIALSGHIINFDEEIEFEKEYLKEILDIERKRNQKFILLICEIDYYIDYESQKQLNIPIQKFNEIINKIDDNIKESDIVIRYMHNKIAILLNKISVEELHTVLERIKNLVELKNYEDSSVIKLNYGYSIFEGNKSIENLMEEAEKNIKKKLKIERWLKNL</sequence>
<dbReference type="InterPro" id="IPR000160">
    <property type="entry name" value="GGDEF_dom"/>
</dbReference>
<keyword evidence="3" id="KW-1185">Reference proteome</keyword>
<evidence type="ECO:0000259" key="1">
    <source>
        <dbReference type="PROSITE" id="PS50887"/>
    </source>
</evidence>
<evidence type="ECO:0000313" key="3">
    <source>
        <dbReference type="Proteomes" id="UP001321582"/>
    </source>
</evidence>
<dbReference type="EMBL" id="AP027059">
    <property type="protein sequence ID" value="BDU50769.1"/>
    <property type="molecule type" value="Genomic_DNA"/>
</dbReference>